<dbReference type="GO" id="GO:0051213">
    <property type="term" value="F:dioxygenase activity"/>
    <property type="evidence" value="ECO:0007669"/>
    <property type="project" value="UniProtKB-KW"/>
</dbReference>
<dbReference type="EMBL" id="LT607754">
    <property type="protein sequence ID" value="SCG54355.1"/>
    <property type="molecule type" value="Genomic_DNA"/>
</dbReference>
<dbReference type="CDD" id="cd06587">
    <property type="entry name" value="VOC"/>
    <property type="match status" value="1"/>
</dbReference>
<dbReference type="PROSITE" id="PS51819">
    <property type="entry name" value="VOC"/>
    <property type="match status" value="1"/>
</dbReference>
<dbReference type="Pfam" id="PF22658">
    <property type="entry name" value="YycE-like_N"/>
    <property type="match status" value="1"/>
</dbReference>
<keyword evidence="2" id="KW-0560">Oxidoreductase</keyword>
<dbReference type="Gene3D" id="3.10.180.10">
    <property type="entry name" value="2,3-Dihydroxybiphenyl 1,2-Dioxygenase, domain 1"/>
    <property type="match status" value="1"/>
</dbReference>
<name>A0A1C5I842_9ACTN</name>
<dbReference type="Pfam" id="PF22659">
    <property type="entry name" value="YycE-like_C"/>
    <property type="match status" value="1"/>
</dbReference>
<dbReference type="InterPro" id="IPR029068">
    <property type="entry name" value="Glyas_Bleomycin-R_OHBP_Dase"/>
</dbReference>
<evidence type="ECO:0000259" key="1">
    <source>
        <dbReference type="PROSITE" id="PS51819"/>
    </source>
</evidence>
<gene>
    <name evidence="2" type="ORF">GA0070613_2403</name>
</gene>
<dbReference type="InterPro" id="IPR058998">
    <property type="entry name" value="YycE-like_N"/>
</dbReference>
<keyword evidence="3" id="KW-1185">Reference proteome</keyword>
<sequence>MIGGMTTSGTPHVRIARPSRDLAAAERFWVDGLGLRVLQKGVAGGPGEHDLVMVGWPDASWHLELVGGDQLAVEPSPTEEDLFVLYLDGPVDDELVDRLERAGGTRVSAGPYWDRWGVTFADPDGYRLVLSTRAWSNA</sequence>
<evidence type="ECO:0000313" key="2">
    <source>
        <dbReference type="EMBL" id="SCG54355.1"/>
    </source>
</evidence>
<dbReference type="Proteomes" id="UP000198221">
    <property type="component" value="Chromosome I"/>
</dbReference>
<dbReference type="SUPFAM" id="SSF54593">
    <property type="entry name" value="Glyoxalase/Bleomycin resistance protein/Dihydroxybiphenyl dioxygenase"/>
    <property type="match status" value="1"/>
</dbReference>
<dbReference type="AlphaFoldDB" id="A0A1C5I842"/>
<reference evidence="3" key="1">
    <citation type="submission" date="2016-06" db="EMBL/GenBank/DDBJ databases">
        <authorList>
            <person name="Varghese N."/>
            <person name="Submissions Spin"/>
        </authorList>
    </citation>
    <scope>NUCLEOTIDE SEQUENCE [LARGE SCALE GENOMIC DNA]</scope>
    <source>
        <strain evidence="3">DSM 43819</strain>
    </source>
</reference>
<accession>A0A1C5I842</accession>
<proteinExistence type="predicted"/>
<keyword evidence="2" id="KW-0223">Dioxygenase</keyword>
<evidence type="ECO:0000313" key="3">
    <source>
        <dbReference type="Proteomes" id="UP000198221"/>
    </source>
</evidence>
<feature type="domain" description="VOC" evidence="1">
    <location>
        <begin position="9"/>
        <end position="133"/>
    </location>
</feature>
<dbReference type="InterPro" id="IPR037523">
    <property type="entry name" value="VOC_core"/>
</dbReference>
<dbReference type="InterPro" id="IPR058997">
    <property type="entry name" value="YycE-like_C"/>
</dbReference>
<organism evidence="2 3">
    <name type="scientific">Micromonospora inositola</name>
    <dbReference type="NCBI Taxonomy" id="47865"/>
    <lineage>
        <taxon>Bacteria</taxon>
        <taxon>Bacillati</taxon>
        <taxon>Actinomycetota</taxon>
        <taxon>Actinomycetes</taxon>
        <taxon>Micromonosporales</taxon>
        <taxon>Micromonosporaceae</taxon>
        <taxon>Micromonospora</taxon>
    </lineage>
</organism>
<protein>
    <submittedName>
        <fullName evidence="2">Catechol 2,3-dioxygenase</fullName>
    </submittedName>
</protein>